<dbReference type="Proteomes" id="UP001224359">
    <property type="component" value="Unassembled WGS sequence"/>
</dbReference>
<evidence type="ECO:0000313" key="3">
    <source>
        <dbReference type="Proteomes" id="UP001224359"/>
    </source>
</evidence>
<proteinExistence type="predicted"/>
<keyword evidence="1" id="KW-1133">Transmembrane helix</keyword>
<dbReference type="GO" id="GO:0051301">
    <property type="term" value="P:cell division"/>
    <property type="evidence" value="ECO:0007669"/>
    <property type="project" value="UniProtKB-KW"/>
</dbReference>
<gene>
    <name evidence="2" type="ORF">J2S77_000087</name>
</gene>
<keyword evidence="2" id="KW-0132">Cell division</keyword>
<accession>A0ABT9VAZ2</accession>
<keyword evidence="3" id="KW-1185">Reference proteome</keyword>
<evidence type="ECO:0000256" key="1">
    <source>
        <dbReference type="SAM" id="Phobius"/>
    </source>
</evidence>
<comment type="caution">
    <text evidence="2">The sequence shown here is derived from an EMBL/GenBank/DDBJ whole genome shotgun (WGS) entry which is preliminary data.</text>
</comment>
<keyword evidence="2" id="KW-0131">Cell cycle</keyword>
<evidence type="ECO:0000313" key="2">
    <source>
        <dbReference type="EMBL" id="MDQ0158137.1"/>
    </source>
</evidence>
<feature type="transmembrane region" description="Helical" evidence="1">
    <location>
        <begin position="20"/>
        <end position="40"/>
    </location>
</feature>
<reference evidence="2 3" key="1">
    <citation type="submission" date="2023-07" db="EMBL/GenBank/DDBJ databases">
        <title>Genomic Encyclopedia of Type Strains, Phase IV (KMG-IV): sequencing the most valuable type-strain genomes for metagenomic binning, comparative biology and taxonomic classification.</title>
        <authorList>
            <person name="Goeker M."/>
        </authorList>
    </citation>
    <scope>NUCLEOTIDE SEQUENCE [LARGE SCALE GENOMIC DNA]</scope>
    <source>
        <strain evidence="2 3">DSM 16460</strain>
    </source>
</reference>
<name>A0ABT9VAZ2_9BACI</name>
<dbReference type="EMBL" id="JAUSTQ010000001">
    <property type="protein sequence ID" value="MDQ0158137.1"/>
    <property type="molecule type" value="Genomic_DNA"/>
</dbReference>
<feature type="transmembrane region" description="Helical" evidence="1">
    <location>
        <begin position="52"/>
        <end position="71"/>
    </location>
</feature>
<organism evidence="2 3">
    <name type="scientific">Alkalibacillus salilacus</name>
    <dbReference type="NCBI Taxonomy" id="284582"/>
    <lineage>
        <taxon>Bacteria</taxon>
        <taxon>Bacillati</taxon>
        <taxon>Bacillota</taxon>
        <taxon>Bacilli</taxon>
        <taxon>Bacillales</taxon>
        <taxon>Bacillaceae</taxon>
        <taxon>Alkalibacillus</taxon>
    </lineage>
</organism>
<sequence>MNDCITVVYNMRRREVTMMFIWAMSIWVLVLGMLIIQEKFMKKSYRQTTKNLIANSGFTVVMFVGTIDLLLTRGLTWEALVIGLGMIVGIIMTVMSWRKYRADR</sequence>
<protein>
    <submittedName>
        <fullName evidence="2">Cell division septal protein FtsQ</fullName>
    </submittedName>
</protein>
<keyword evidence="1" id="KW-0472">Membrane</keyword>
<keyword evidence="1" id="KW-0812">Transmembrane</keyword>
<feature type="transmembrane region" description="Helical" evidence="1">
    <location>
        <begin position="77"/>
        <end position="97"/>
    </location>
</feature>